<gene>
    <name evidence="1" type="ORF">PSI14_00120</name>
</gene>
<name>A0ABT5LLN9_9GAMM</name>
<dbReference type="Proteomes" id="UP001220225">
    <property type="component" value="Unassembled WGS sequence"/>
</dbReference>
<dbReference type="RefSeq" id="WP_273573802.1">
    <property type="nucleotide sequence ID" value="NZ_JAQRFN010000001.1"/>
</dbReference>
<evidence type="ECO:0000313" key="2">
    <source>
        <dbReference type="Proteomes" id="UP001220225"/>
    </source>
</evidence>
<organism evidence="1 2">
    <name type="scientific">Xenorhabdus anantnagensis</name>
    <dbReference type="NCBI Taxonomy" id="3025875"/>
    <lineage>
        <taxon>Bacteria</taxon>
        <taxon>Pseudomonadati</taxon>
        <taxon>Pseudomonadota</taxon>
        <taxon>Gammaproteobacteria</taxon>
        <taxon>Enterobacterales</taxon>
        <taxon>Morganellaceae</taxon>
        <taxon>Xenorhabdus</taxon>
    </lineage>
</organism>
<keyword evidence="2" id="KW-1185">Reference proteome</keyword>
<evidence type="ECO:0000313" key="1">
    <source>
        <dbReference type="EMBL" id="MDC9595314.1"/>
    </source>
</evidence>
<proteinExistence type="predicted"/>
<sequence length="64" mass="7573">MHQQQTGSNYVRKKIRRDPDVSKFELYREKYAYHINPISSSVEVGCFRCEFGIQNNISFVDDKV</sequence>
<reference evidence="1 2" key="1">
    <citation type="submission" date="2023-02" db="EMBL/GenBank/DDBJ databases">
        <title>Entomopathogenic bacteria.</title>
        <authorList>
            <person name="Machado R.A."/>
        </authorList>
    </citation>
    <scope>NUCLEOTIDE SEQUENCE [LARGE SCALE GENOMIC DNA]</scope>
    <source>
        <strain evidence="1 2">XENO-2</strain>
    </source>
</reference>
<protein>
    <submittedName>
        <fullName evidence="1">Uncharacterized protein</fullName>
    </submittedName>
</protein>
<accession>A0ABT5LLN9</accession>
<comment type="caution">
    <text evidence="1">The sequence shown here is derived from an EMBL/GenBank/DDBJ whole genome shotgun (WGS) entry which is preliminary data.</text>
</comment>
<dbReference type="EMBL" id="JAQRFN010000001">
    <property type="protein sequence ID" value="MDC9595314.1"/>
    <property type="molecule type" value="Genomic_DNA"/>
</dbReference>